<dbReference type="AlphaFoldDB" id="A0A2G1TFP8"/>
<protein>
    <submittedName>
        <fullName evidence="2">Uncharacterized protein</fullName>
    </submittedName>
</protein>
<dbReference type="Proteomes" id="UP000223291">
    <property type="component" value="Unassembled WGS sequence"/>
</dbReference>
<evidence type="ECO:0000313" key="4">
    <source>
        <dbReference type="Proteomes" id="UP000269597"/>
    </source>
</evidence>
<dbReference type="Proteomes" id="UP000269597">
    <property type="component" value="Unassembled WGS sequence"/>
</dbReference>
<evidence type="ECO:0000313" key="3">
    <source>
        <dbReference type="Proteomes" id="UP000223291"/>
    </source>
</evidence>
<organism evidence="2 4">
    <name type="scientific">Acinetobacter baumannii</name>
    <dbReference type="NCBI Taxonomy" id="470"/>
    <lineage>
        <taxon>Bacteria</taxon>
        <taxon>Pseudomonadati</taxon>
        <taxon>Pseudomonadota</taxon>
        <taxon>Gammaproteobacteria</taxon>
        <taxon>Moraxellales</taxon>
        <taxon>Moraxellaceae</taxon>
        <taxon>Acinetobacter</taxon>
        <taxon>Acinetobacter calcoaceticus/baumannii complex</taxon>
    </lineage>
</organism>
<sequence>MSTFLWLFELCCYQLNDNLIPCIAENLAQLVAKKATLNKVRVVIGVQVIQHQLRIVMSYKMLVIR</sequence>
<dbReference type="EMBL" id="NXDV01000030">
    <property type="protein sequence ID" value="PHQ01060.1"/>
    <property type="molecule type" value="Genomic_DNA"/>
</dbReference>
<dbReference type="EMBL" id="RFBY01000065">
    <property type="protein sequence ID" value="RSP71866.1"/>
    <property type="molecule type" value="Genomic_DNA"/>
</dbReference>
<name>A0A2G1TFP8_ACIBA</name>
<gene>
    <name evidence="1" type="ORF">CPI82_19495</name>
    <name evidence="2" type="ORF">EA722_15810</name>
</gene>
<proteinExistence type="predicted"/>
<comment type="caution">
    <text evidence="2">The sequence shown here is derived from an EMBL/GenBank/DDBJ whole genome shotgun (WGS) entry which is preliminary data.</text>
</comment>
<accession>A0A2G1TFP8</accession>
<reference evidence="1 3" key="1">
    <citation type="submission" date="2017-09" db="EMBL/GenBank/DDBJ databases">
        <title>Draft genome of Acinetobacter baumannii strain I43, a mercury resistant bacteria.</title>
        <authorList>
            <person name="Siqueira K.A."/>
            <person name="Mello I.S."/>
            <person name="Mendes T.A."/>
            <person name="Soares M.A."/>
        </authorList>
    </citation>
    <scope>NUCLEOTIDE SEQUENCE [LARGE SCALE GENOMIC DNA]</scope>
    <source>
        <strain evidence="1 3">I43</strain>
    </source>
</reference>
<evidence type="ECO:0000313" key="2">
    <source>
        <dbReference type="EMBL" id="RSP71866.1"/>
    </source>
</evidence>
<evidence type="ECO:0000313" key="1">
    <source>
        <dbReference type="EMBL" id="PHQ01060.1"/>
    </source>
</evidence>
<reference evidence="2 4" key="2">
    <citation type="submission" date="2018-10" db="EMBL/GenBank/DDBJ databases">
        <title>GWAS and RNA-Seq identify cryptic mechanisms of antimicrobial resistance in Acinetobacter baumannii.</title>
        <authorList>
            <person name="Sahl J.W."/>
        </authorList>
    </citation>
    <scope>NUCLEOTIDE SEQUENCE [LARGE SCALE GENOMIC DNA]</scope>
    <source>
        <strain evidence="2 4">TG31299</strain>
    </source>
</reference>